<dbReference type="EMBL" id="FNGP01000004">
    <property type="protein sequence ID" value="SDL67611.1"/>
    <property type="molecule type" value="Genomic_DNA"/>
</dbReference>
<reference evidence="1 2" key="1">
    <citation type="submission" date="2016-10" db="EMBL/GenBank/DDBJ databases">
        <authorList>
            <person name="de Groot N.N."/>
        </authorList>
    </citation>
    <scope>NUCLEOTIDE SEQUENCE [LARGE SCALE GENOMIC DNA]</scope>
    <source>
        <strain evidence="1 2">CGMCC 1.9159</strain>
    </source>
</reference>
<dbReference type="RefSeq" id="WP_176761765.1">
    <property type="nucleotide sequence ID" value="NZ_FNGP01000004.1"/>
</dbReference>
<evidence type="ECO:0008006" key="3">
    <source>
        <dbReference type="Google" id="ProtNLM"/>
    </source>
</evidence>
<protein>
    <recommendedName>
        <fullName evidence="3">ATP/GTP-binding protein</fullName>
    </recommendedName>
</protein>
<evidence type="ECO:0000313" key="2">
    <source>
        <dbReference type="Proteomes" id="UP000199475"/>
    </source>
</evidence>
<organism evidence="1 2">
    <name type="scientific">Tessaracoccus oleiagri</name>
    <dbReference type="NCBI Taxonomy" id="686624"/>
    <lineage>
        <taxon>Bacteria</taxon>
        <taxon>Bacillati</taxon>
        <taxon>Actinomycetota</taxon>
        <taxon>Actinomycetes</taxon>
        <taxon>Propionibacteriales</taxon>
        <taxon>Propionibacteriaceae</taxon>
        <taxon>Tessaracoccus</taxon>
    </lineage>
</organism>
<accession>A0A1G9M0W6</accession>
<sequence>MAKRHSKHLRAPRPLLMGQDVRRKHVRGTDYLVRNIRAGQSQKDYRCPGCNQPVRRGTAHVVVWPETPPLGHESGVESRRHWHTYCWERI</sequence>
<keyword evidence="2" id="KW-1185">Reference proteome</keyword>
<name>A0A1G9M0W6_9ACTN</name>
<proteinExistence type="predicted"/>
<gene>
    <name evidence="1" type="ORF">SAMN04488242_2438</name>
</gene>
<dbReference type="AlphaFoldDB" id="A0A1G9M0W6"/>
<dbReference type="Proteomes" id="UP000199475">
    <property type="component" value="Unassembled WGS sequence"/>
</dbReference>
<evidence type="ECO:0000313" key="1">
    <source>
        <dbReference type="EMBL" id="SDL67611.1"/>
    </source>
</evidence>
<dbReference type="STRING" id="686624.SAMN04488242_2438"/>